<evidence type="ECO:0000313" key="15">
    <source>
        <dbReference type="EMBL" id="CAE0751548.1"/>
    </source>
</evidence>
<feature type="region of interest" description="Disordered" evidence="11">
    <location>
        <begin position="234"/>
        <end position="253"/>
    </location>
</feature>
<dbReference type="EMBL" id="HBIZ01007207">
    <property type="protein sequence ID" value="CAE0751548.1"/>
    <property type="molecule type" value="Transcribed_RNA"/>
</dbReference>
<feature type="transmembrane region" description="Helical" evidence="12">
    <location>
        <begin position="79"/>
        <end position="102"/>
    </location>
</feature>
<evidence type="ECO:0000256" key="7">
    <source>
        <dbReference type="ARBA" id="ARBA00022989"/>
    </source>
</evidence>
<proteinExistence type="inferred from homology"/>
<evidence type="ECO:0000256" key="6">
    <source>
        <dbReference type="ARBA" id="ARBA00022833"/>
    </source>
</evidence>
<dbReference type="AlphaFoldDB" id="A0A7S4B2C7"/>
<evidence type="ECO:0000256" key="9">
    <source>
        <dbReference type="ARBA" id="ARBA00023136"/>
    </source>
</evidence>
<dbReference type="GO" id="GO:0046872">
    <property type="term" value="F:metal ion binding"/>
    <property type="evidence" value="ECO:0007669"/>
    <property type="project" value="UniProtKB-KW"/>
</dbReference>
<organism evidence="15">
    <name type="scientific">Chrysotila carterae</name>
    <name type="common">Marine alga</name>
    <name type="synonym">Syracosphaera carterae</name>
    <dbReference type="NCBI Taxonomy" id="13221"/>
    <lineage>
        <taxon>Eukaryota</taxon>
        <taxon>Haptista</taxon>
        <taxon>Haptophyta</taxon>
        <taxon>Prymnesiophyceae</taxon>
        <taxon>Isochrysidales</taxon>
        <taxon>Isochrysidaceae</taxon>
        <taxon>Chrysotila</taxon>
    </lineage>
</organism>
<evidence type="ECO:0000256" key="4">
    <source>
        <dbReference type="ARBA" id="ARBA00022723"/>
    </source>
</evidence>
<gene>
    <name evidence="15" type="ORF">PCAR00345_LOCUS4133</name>
</gene>
<feature type="compositionally biased region" description="Basic and acidic residues" evidence="11">
    <location>
        <begin position="234"/>
        <end position="252"/>
    </location>
</feature>
<name>A0A7S4B2C7_CHRCT</name>
<reference evidence="15" key="1">
    <citation type="submission" date="2021-01" db="EMBL/GenBank/DDBJ databases">
        <authorList>
            <person name="Corre E."/>
            <person name="Pelletier E."/>
            <person name="Niang G."/>
            <person name="Scheremetjew M."/>
            <person name="Finn R."/>
            <person name="Kale V."/>
            <person name="Holt S."/>
            <person name="Cochrane G."/>
            <person name="Meng A."/>
            <person name="Brown T."/>
            <person name="Cohen L."/>
        </authorList>
    </citation>
    <scope>NUCLEOTIDE SEQUENCE</scope>
    <source>
        <strain evidence="15">CCMP645</strain>
    </source>
</reference>
<comment type="similarity">
    <text evidence="10">Belongs to the peptidase M48 family.</text>
</comment>
<dbReference type="InterPro" id="IPR001915">
    <property type="entry name" value="Peptidase_M48"/>
</dbReference>
<accession>A0A7S4B2C7</accession>
<evidence type="ECO:0000256" key="3">
    <source>
        <dbReference type="ARBA" id="ARBA00022692"/>
    </source>
</evidence>
<dbReference type="GO" id="GO:0004222">
    <property type="term" value="F:metalloendopeptidase activity"/>
    <property type="evidence" value="ECO:0007669"/>
    <property type="project" value="InterPro"/>
</dbReference>
<keyword evidence="13" id="KW-0732">Signal</keyword>
<evidence type="ECO:0000256" key="12">
    <source>
        <dbReference type="SAM" id="Phobius"/>
    </source>
</evidence>
<keyword evidence="4" id="KW-0479">Metal-binding</keyword>
<evidence type="ECO:0000256" key="8">
    <source>
        <dbReference type="ARBA" id="ARBA00023049"/>
    </source>
</evidence>
<feature type="transmembrane region" description="Helical" evidence="12">
    <location>
        <begin position="197"/>
        <end position="217"/>
    </location>
</feature>
<keyword evidence="6 10" id="KW-0862">Zinc</keyword>
<evidence type="ECO:0000256" key="5">
    <source>
        <dbReference type="ARBA" id="ARBA00022801"/>
    </source>
</evidence>
<keyword evidence="2 10" id="KW-0645">Protease</keyword>
<keyword evidence="5 10" id="KW-0378">Hydrolase</keyword>
<dbReference type="Pfam" id="PF01435">
    <property type="entry name" value="Peptidase_M48"/>
    <property type="match status" value="2"/>
</dbReference>
<keyword evidence="8 10" id="KW-0482">Metalloprotease</keyword>
<evidence type="ECO:0000256" key="11">
    <source>
        <dbReference type="SAM" id="MobiDB-lite"/>
    </source>
</evidence>
<evidence type="ECO:0000256" key="2">
    <source>
        <dbReference type="ARBA" id="ARBA00022670"/>
    </source>
</evidence>
<dbReference type="GO" id="GO:0006508">
    <property type="term" value="P:proteolysis"/>
    <property type="evidence" value="ECO:0007669"/>
    <property type="project" value="UniProtKB-KW"/>
</dbReference>
<keyword evidence="7 12" id="KW-1133">Transmembrane helix</keyword>
<comment type="cofactor">
    <cofactor evidence="10">
        <name>Zn(2+)</name>
        <dbReference type="ChEBI" id="CHEBI:29105"/>
    </cofactor>
    <text evidence="10">Binds 1 zinc ion per subunit.</text>
</comment>
<dbReference type="InterPro" id="IPR050083">
    <property type="entry name" value="HtpX_protease"/>
</dbReference>
<evidence type="ECO:0000256" key="10">
    <source>
        <dbReference type="RuleBase" id="RU003983"/>
    </source>
</evidence>
<feature type="compositionally biased region" description="Polar residues" evidence="11">
    <location>
        <begin position="269"/>
        <end position="281"/>
    </location>
</feature>
<keyword evidence="3 12" id="KW-0812">Transmembrane</keyword>
<keyword evidence="1" id="KW-1003">Cell membrane</keyword>
<feature type="domain" description="Peptidase M48" evidence="14">
    <location>
        <begin position="317"/>
        <end position="420"/>
    </location>
</feature>
<dbReference type="PANTHER" id="PTHR43221">
    <property type="entry name" value="PROTEASE HTPX"/>
    <property type="match status" value="1"/>
</dbReference>
<dbReference type="PANTHER" id="PTHR43221:SF2">
    <property type="entry name" value="PROTEASE HTPX HOMOLOG"/>
    <property type="match status" value="1"/>
</dbReference>
<protein>
    <recommendedName>
        <fullName evidence="14">Peptidase M48 domain-containing protein</fullName>
    </recommendedName>
</protein>
<evidence type="ECO:0000256" key="1">
    <source>
        <dbReference type="ARBA" id="ARBA00022475"/>
    </source>
</evidence>
<dbReference type="Gene3D" id="3.30.2010.10">
    <property type="entry name" value="Metalloproteases ('zincins'), catalytic domain"/>
    <property type="match status" value="1"/>
</dbReference>
<feature type="signal peptide" evidence="13">
    <location>
        <begin position="1"/>
        <end position="20"/>
    </location>
</feature>
<evidence type="ECO:0000256" key="13">
    <source>
        <dbReference type="SAM" id="SignalP"/>
    </source>
</evidence>
<feature type="region of interest" description="Disordered" evidence="11">
    <location>
        <begin position="260"/>
        <end position="298"/>
    </location>
</feature>
<keyword evidence="9 12" id="KW-0472">Membrane</keyword>
<feature type="domain" description="Peptidase M48" evidence="14">
    <location>
        <begin position="120"/>
        <end position="203"/>
    </location>
</feature>
<evidence type="ECO:0000259" key="14">
    <source>
        <dbReference type="Pfam" id="PF01435"/>
    </source>
</evidence>
<sequence length="426" mass="45160">MICVWTLLLFTACSSSVVSAADINRETRPVLLRPKAPQPQRRSSRLRLQLLSPAALSYIGLSSVGAGAAIMASQVAGGVAGGAVLASVLLPAAVAFGELLFFGGGRRVAQLMGGVPADEALVELVRQVAEWAQVPPPTYVYEIPTEEANAFAAGLGAGDTTVAVTRGLRDLLSTEELKAVIGHEIGHIMKRDVRNHLHISVALAGLGGLFAAGQQLLDQAEELRCRCIKDRVDESGAHSDAHRGRSVDDGRRANAQSRRFVEGYAERNPNATEGTDQPSQPQDDHVDEEEAEAQEQTNKSLSTALSALGLGLIVTGGLFRGLGELGRLALSRQNEFSADATAAKVVGVDPMVSALRKLEGRAAVAKRDALGVRNGLFSHFFIYNAPAALAKEAHGSWLERGARLLSTHPPTDKRVDALLRLSQARA</sequence>
<feature type="chain" id="PRO_5030766682" description="Peptidase M48 domain-containing protein" evidence="13">
    <location>
        <begin position="21"/>
        <end position="426"/>
    </location>
</feature>